<feature type="compositionally biased region" description="Polar residues" evidence="3">
    <location>
        <begin position="384"/>
        <end position="393"/>
    </location>
</feature>
<organism evidence="4 5">
    <name type="scientific">Gonapodya prolifera (strain JEL478)</name>
    <name type="common">Monoblepharis prolifera</name>
    <dbReference type="NCBI Taxonomy" id="1344416"/>
    <lineage>
        <taxon>Eukaryota</taxon>
        <taxon>Fungi</taxon>
        <taxon>Fungi incertae sedis</taxon>
        <taxon>Chytridiomycota</taxon>
        <taxon>Chytridiomycota incertae sedis</taxon>
        <taxon>Monoblepharidomycetes</taxon>
        <taxon>Monoblepharidales</taxon>
        <taxon>Gonapodyaceae</taxon>
        <taxon>Gonapodya</taxon>
    </lineage>
</organism>
<evidence type="ECO:0000313" key="5">
    <source>
        <dbReference type="Proteomes" id="UP000070544"/>
    </source>
</evidence>
<feature type="compositionally biased region" description="Polar residues" evidence="3">
    <location>
        <begin position="499"/>
        <end position="529"/>
    </location>
</feature>
<feature type="region of interest" description="Disordered" evidence="3">
    <location>
        <begin position="62"/>
        <end position="86"/>
    </location>
</feature>
<evidence type="ECO:0000313" key="4">
    <source>
        <dbReference type="EMBL" id="KXS18636.1"/>
    </source>
</evidence>
<evidence type="ECO:0000256" key="1">
    <source>
        <dbReference type="ARBA" id="ARBA00022737"/>
    </source>
</evidence>
<feature type="compositionally biased region" description="Polar residues" evidence="3">
    <location>
        <begin position="568"/>
        <end position="609"/>
    </location>
</feature>
<evidence type="ECO:0000256" key="3">
    <source>
        <dbReference type="SAM" id="MobiDB-lite"/>
    </source>
</evidence>
<keyword evidence="5" id="KW-1185">Reference proteome</keyword>
<feature type="compositionally biased region" description="Low complexity" evidence="3">
    <location>
        <begin position="309"/>
        <end position="337"/>
    </location>
</feature>
<feature type="region of interest" description="Disordered" evidence="3">
    <location>
        <begin position="826"/>
        <end position="913"/>
    </location>
</feature>
<gene>
    <name evidence="4" type="ORF">M427DRAFT_67659</name>
</gene>
<dbReference type="Pfam" id="PF12796">
    <property type="entry name" value="Ank_2"/>
    <property type="match status" value="1"/>
</dbReference>
<dbReference type="InterPro" id="IPR002110">
    <property type="entry name" value="Ankyrin_rpt"/>
</dbReference>
<feature type="region of interest" description="Disordered" evidence="3">
    <location>
        <begin position="352"/>
        <end position="685"/>
    </location>
</feature>
<feature type="compositionally biased region" description="Low complexity" evidence="3">
    <location>
        <begin position="407"/>
        <end position="423"/>
    </location>
</feature>
<name>A0A139APG8_GONPJ</name>
<feature type="region of interest" description="Disordered" evidence="3">
    <location>
        <begin position="727"/>
        <end position="753"/>
    </location>
</feature>
<feature type="compositionally biased region" description="Low complexity" evidence="3">
    <location>
        <begin position="853"/>
        <end position="864"/>
    </location>
</feature>
<dbReference type="InterPro" id="IPR050745">
    <property type="entry name" value="Multifunctional_regulatory"/>
</dbReference>
<reference evidence="4 5" key="1">
    <citation type="journal article" date="2015" name="Genome Biol. Evol.">
        <title>Phylogenomic analyses indicate that early fungi evolved digesting cell walls of algal ancestors of land plants.</title>
        <authorList>
            <person name="Chang Y."/>
            <person name="Wang S."/>
            <person name="Sekimoto S."/>
            <person name="Aerts A.L."/>
            <person name="Choi C."/>
            <person name="Clum A."/>
            <person name="LaButti K.M."/>
            <person name="Lindquist E.A."/>
            <person name="Yee Ngan C."/>
            <person name="Ohm R.A."/>
            <person name="Salamov A.A."/>
            <person name="Grigoriev I.V."/>
            <person name="Spatafora J.W."/>
            <person name="Berbee M.L."/>
        </authorList>
    </citation>
    <scope>NUCLEOTIDE SEQUENCE [LARGE SCALE GENOMIC DNA]</scope>
    <source>
        <strain evidence="4 5">JEL478</strain>
    </source>
</reference>
<feature type="region of interest" description="Disordered" evidence="3">
    <location>
        <begin position="172"/>
        <end position="339"/>
    </location>
</feature>
<dbReference type="EMBL" id="KQ965741">
    <property type="protein sequence ID" value="KXS18636.1"/>
    <property type="molecule type" value="Genomic_DNA"/>
</dbReference>
<feature type="compositionally biased region" description="Pro residues" evidence="3">
    <location>
        <begin position="540"/>
        <end position="549"/>
    </location>
</feature>
<feature type="compositionally biased region" description="Low complexity" evidence="3">
    <location>
        <begin position="65"/>
        <end position="86"/>
    </location>
</feature>
<dbReference type="PANTHER" id="PTHR24189">
    <property type="entry name" value="MYOTROPHIN"/>
    <property type="match status" value="1"/>
</dbReference>
<feature type="compositionally biased region" description="Polar residues" evidence="3">
    <location>
        <begin position="435"/>
        <end position="454"/>
    </location>
</feature>
<protein>
    <submittedName>
        <fullName evidence="4">Uncharacterized protein</fullName>
    </submittedName>
</protein>
<feature type="compositionally biased region" description="Basic and acidic residues" evidence="3">
    <location>
        <begin position="362"/>
        <end position="382"/>
    </location>
</feature>
<sequence>MLFQLFSSFAALGGFTESAALIIKRAVPSHPSRSARALLDHRNLKGETPLLWAAMAPYDPPPDGASATPSMSPSKSPSTSPSTSGPATLQNLASVRLLLDHGADPNIACTKLAWTPLMYACCYGKDLVVCALLDAGADPLVRNVGGHTALGVAQSYGRAEAAAVVKKAAKEKRAASGILGRHESSSKRSSIKLLGRTQSQPGGGDTAQLARSRSTSGRPAEADVVPSPAHHTIDRQPSEFSQASITQTPPQLSTPKLPHRPAPAPPAPASSAAKPSPPLEAPKGLASGTADADAGTAQGTQRPLPPISSPVATATTTASGAHAHAHASDSGASSSPGKTLSLSFTRLLSALSRPASSGSLHAGEKKDKDSDRDHDRDKEKAKSNVKTSSSDLATQPAGVKEIVGKLNASATSPSTTTAAGANNISPVGPVLTNKRPASTLVSPTTATMPTNPQQGEVIPGQSNSGQNQSSGVGAIRAKFEKGEIAVSWHDEETEKSKLASDSSTRTNVATIQRSQPPAETSVSAQQPQGNVPAPLSIQNPPQPMSPPPRSDSLNAQPVSPAQLMTRVLANSQRMSLTPSGETRALTSPVSPSSMAPTEPSPTTLNTPVSPATRPMDQGAFDSRRGSDRSVNAKAAQGAQNPTREATTPTSGTVGSERRSVLIVDANSNSVHIPGDEDDDDQPAEDLFSRSVKAIVAKSRSQSFSASADQDALVRRLVAAADDPTRAIPVGISEGTDSDGPAPSGSANSSRKNSLFRKLSVLSQKSGGTRLAAIVGDSVEALGDSDNKADKSKEAEHEKNLDGIQISGPTRVAPMSNYIMAAQSAMMEMPKPTPEVEPQSKEMKTTDEVRPRSRSSSLESSQREQIVPVSSPDDKMKLTRQRSASFAPESGLLAGHRPNAAHTSSAVPGRSRAGSTGAAIEVMSSHEAPSVSSFVSRLPVSAASPRIGSTSLPAQPVKLRVLHPKGEATFKVSSDVTFTQIIKEGILRNSELPGGIYFKIRPVGVEAWEFLPGDKVKVAMDLNDGVAGLPPLPGAREGETVVSVKVTFHKREIDLEELIGKCL</sequence>
<dbReference type="SMART" id="SM00248">
    <property type="entry name" value="ANK"/>
    <property type="match status" value="2"/>
</dbReference>
<feature type="compositionally biased region" description="Polar residues" evidence="3">
    <location>
        <begin position="637"/>
        <end position="653"/>
    </location>
</feature>
<feature type="compositionally biased region" description="Low complexity" evidence="3">
    <location>
        <begin position="460"/>
        <end position="471"/>
    </location>
</feature>
<feature type="compositionally biased region" description="Basic and acidic residues" evidence="3">
    <location>
        <begin position="784"/>
        <end position="800"/>
    </location>
</feature>
<keyword evidence="2" id="KW-0040">ANK repeat</keyword>
<dbReference type="OrthoDB" id="2157354at2759"/>
<dbReference type="AlphaFoldDB" id="A0A139APG8"/>
<dbReference type="PANTHER" id="PTHR24189:SF50">
    <property type="entry name" value="ANKYRIN REPEAT AND SOCS BOX PROTEIN 2"/>
    <property type="match status" value="1"/>
</dbReference>
<evidence type="ECO:0000256" key="2">
    <source>
        <dbReference type="ARBA" id="ARBA00023043"/>
    </source>
</evidence>
<accession>A0A139APG8</accession>
<feature type="region of interest" description="Disordered" evidence="3">
    <location>
        <begin position="781"/>
        <end position="807"/>
    </location>
</feature>
<keyword evidence="1" id="KW-0677">Repeat</keyword>
<dbReference type="Proteomes" id="UP000070544">
    <property type="component" value="Unassembled WGS sequence"/>
</dbReference>
<dbReference type="InterPro" id="IPR036770">
    <property type="entry name" value="Ankyrin_rpt-contain_sf"/>
</dbReference>
<feature type="compositionally biased region" description="Basic and acidic residues" evidence="3">
    <location>
        <begin position="837"/>
        <end position="850"/>
    </location>
</feature>
<proteinExistence type="predicted"/>
<feature type="compositionally biased region" description="Basic and acidic residues" evidence="3">
    <location>
        <begin position="477"/>
        <end position="498"/>
    </location>
</feature>
<feature type="compositionally biased region" description="Polar residues" evidence="3">
    <location>
        <begin position="238"/>
        <end position="254"/>
    </location>
</feature>
<dbReference type="Gene3D" id="1.25.40.20">
    <property type="entry name" value="Ankyrin repeat-containing domain"/>
    <property type="match status" value="1"/>
</dbReference>
<dbReference type="SUPFAM" id="SSF48403">
    <property type="entry name" value="Ankyrin repeat"/>
    <property type="match status" value="1"/>
</dbReference>
<feature type="compositionally biased region" description="Low complexity" evidence="3">
    <location>
        <begin position="288"/>
        <end position="301"/>
    </location>
</feature>